<dbReference type="EMBL" id="OJIN01000184">
    <property type="protein sequence ID" value="SPD75102.1"/>
    <property type="molecule type" value="Genomic_DNA"/>
</dbReference>
<dbReference type="Pfam" id="PF01336">
    <property type="entry name" value="tRNA_anti-codon"/>
    <property type="match status" value="1"/>
</dbReference>
<dbReference type="FunFam" id="2.40.50.140:FF:000024">
    <property type="entry name" value="Lysine--tRNA ligase"/>
    <property type="match status" value="1"/>
</dbReference>
<dbReference type="InterPro" id="IPR004364">
    <property type="entry name" value="Aa-tRNA-synt_II"/>
</dbReference>
<dbReference type="InterPro" id="IPR004365">
    <property type="entry name" value="NA-bd_OB_tRNA"/>
</dbReference>
<dbReference type="CDD" id="cd00775">
    <property type="entry name" value="LysRS_core"/>
    <property type="match status" value="1"/>
</dbReference>
<dbReference type="AlphaFoldDB" id="A0A445N0G6"/>
<comment type="similarity">
    <text evidence="2 13">Belongs to the class-II aminoacyl-tRNA synthetase family.</text>
</comment>
<evidence type="ECO:0000256" key="13">
    <source>
        <dbReference type="HAMAP-Rule" id="MF_00252"/>
    </source>
</evidence>
<evidence type="ECO:0000256" key="8">
    <source>
        <dbReference type="ARBA" id="ARBA00022840"/>
    </source>
</evidence>
<dbReference type="Gene3D" id="2.40.50.140">
    <property type="entry name" value="Nucleic acid-binding proteins"/>
    <property type="match status" value="1"/>
</dbReference>
<dbReference type="Gene3D" id="3.30.930.10">
    <property type="entry name" value="Bira Bifunctional Protein, Domain 2"/>
    <property type="match status" value="1"/>
</dbReference>
<reference evidence="16" key="1">
    <citation type="submission" date="2018-01" db="EMBL/GenBank/DDBJ databases">
        <authorList>
            <person name="Regsiter A."/>
            <person name="William W."/>
        </authorList>
    </citation>
    <scope>NUCLEOTIDE SEQUENCE</scope>
    <source>
        <strain evidence="16">TRIP AH-1</strain>
    </source>
</reference>
<dbReference type="GO" id="GO:0004824">
    <property type="term" value="F:lysine-tRNA ligase activity"/>
    <property type="evidence" value="ECO:0007669"/>
    <property type="project" value="UniProtKB-UniRule"/>
</dbReference>
<dbReference type="NCBIfam" id="NF001756">
    <property type="entry name" value="PRK00484.1"/>
    <property type="match status" value="1"/>
</dbReference>
<dbReference type="SUPFAM" id="SSF55681">
    <property type="entry name" value="Class II aaRS and biotin synthetases"/>
    <property type="match status" value="1"/>
</dbReference>
<dbReference type="GO" id="GO:0005524">
    <property type="term" value="F:ATP binding"/>
    <property type="evidence" value="ECO:0007669"/>
    <property type="project" value="UniProtKB-UniRule"/>
</dbReference>
<dbReference type="SUPFAM" id="SSF50249">
    <property type="entry name" value="Nucleic acid-binding proteins"/>
    <property type="match status" value="1"/>
</dbReference>
<name>A0A445N0G6_9BACT</name>
<evidence type="ECO:0000256" key="6">
    <source>
        <dbReference type="ARBA" id="ARBA00022723"/>
    </source>
</evidence>
<keyword evidence="11 13" id="KW-0030">Aminoacyl-tRNA synthetase</keyword>
<dbReference type="PANTHER" id="PTHR42918">
    <property type="entry name" value="LYSYL-TRNA SYNTHETASE"/>
    <property type="match status" value="1"/>
</dbReference>
<evidence type="ECO:0000256" key="4">
    <source>
        <dbReference type="ARBA" id="ARBA00022490"/>
    </source>
</evidence>
<keyword evidence="6 13" id="KW-0479">Metal-binding</keyword>
<evidence type="ECO:0000256" key="9">
    <source>
        <dbReference type="ARBA" id="ARBA00022842"/>
    </source>
</evidence>
<evidence type="ECO:0000256" key="2">
    <source>
        <dbReference type="ARBA" id="ARBA00008226"/>
    </source>
</evidence>
<keyword evidence="8 13" id="KW-0067">ATP-binding</keyword>
<evidence type="ECO:0000313" key="16">
    <source>
        <dbReference type="EMBL" id="SPD75102.1"/>
    </source>
</evidence>
<feature type="binding site" evidence="13">
    <location>
        <position position="463"/>
    </location>
    <ligand>
        <name>Mg(2+)</name>
        <dbReference type="ChEBI" id="CHEBI:18420"/>
        <label>1</label>
    </ligand>
</feature>
<organism evidence="16">
    <name type="scientific">uncultured Desulfobacterium sp</name>
    <dbReference type="NCBI Taxonomy" id="201089"/>
    <lineage>
        <taxon>Bacteria</taxon>
        <taxon>Pseudomonadati</taxon>
        <taxon>Thermodesulfobacteriota</taxon>
        <taxon>Desulfobacteria</taxon>
        <taxon>Desulfobacterales</taxon>
        <taxon>Desulfobacteriaceae</taxon>
        <taxon>Desulfobacterium</taxon>
        <taxon>environmental samples</taxon>
    </lineage>
</organism>
<keyword evidence="4 13" id="KW-0963">Cytoplasm</keyword>
<dbReference type="PIRSF" id="PIRSF039101">
    <property type="entry name" value="LysRS2"/>
    <property type="match status" value="1"/>
</dbReference>
<accession>A0A445N0G6</accession>
<comment type="cofactor">
    <cofactor evidence="13 14">
        <name>Mg(2+)</name>
        <dbReference type="ChEBI" id="CHEBI:18420"/>
    </cofactor>
    <text evidence="13 14">Binds 3 Mg(2+) ions per subunit.</text>
</comment>
<dbReference type="FunFam" id="3.30.930.10:FF:000001">
    <property type="entry name" value="Lysine--tRNA ligase"/>
    <property type="match status" value="1"/>
</dbReference>
<dbReference type="InterPro" id="IPR044136">
    <property type="entry name" value="Lys-tRNA-ligase_II_N"/>
</dbReference>
<keyword evidence="10 13" id="KW-0648">Protein biosynthesis</keyword>
<dbReference type="InterPro" id="IPR034762">
    <property type="entry name" value="Lys-tRNA-ligase_II_bac/euk"/>
</dbReference>
<sequence length="550" mass="63190">MYFQVIHPLPKDRPPFNAKPCNSCFILTMPTIWTKQMRLINLIDMSTLGLPMENEKIGTVFEDRIIKAQKLREAGVSLYPAGFRVDMTIQDIMEQFGHMDAETLARESEPRNLAGRIMAKRDFGKASFIHIKDRTGRLQAYIRKDKVGDEKFQIFKLMDVGDFIGITGGFFRTRTDELTILADDIELLAKSVRPLPEKWHGLTDVETRYRQRYVDLIVNDPVRDVFAMRSRIIQAIRRFLVKKDFLEVETPMMQPIPGGATARPFKTFHNALGMDLYLRVAPELYLKRLVVGGFERVFEINRNFRNEGISIKHNPEFTMLEFYMAYATYEDLMSLTEALFNYVLKHVMDTSVIQYQGETIDFTPPWPRISLFDSLRDIGGVDEKVLNDKAAALRLASDQGIGLLDRDGHGTILTKLFDHLVEPKLINPTFIIGYPTEVSPLSRRNDQDPNITDRFELFIGGREIANAFTELNDPVDQRQRFETQVALREAGDEEALFMDKDYLTALEYGMPPTAGEGIGIDRVVMLLTDSPSIRDVILFPHMRFRQDTHV</sequence>
<dbReference type="GO" id="GO:0042803">
    <property type="term" value="F:protein homodimerization activity"/>
    <property type="evidence" value="ECO:0007669"/>
    <property type="project" value="UniProtKB-ARBA"/>
</dbReference>
<dbReference type="Pfam" id="PF00152">
    <property type="entry name" value="tRNA-synt_2"/>
    <property type="match status" value="1"/>
</dbReference>
<dbReference type="InterPro" id="IPR012340">
    <property type="entry name" value="NA-bd_OB-fold"/>
</dbReference>
<dbReference type="PANTHER" id="PTHR42918:SF15">
    <property type="entry name" value="LYSINE--TRNA LIGASE, CHLOROPLASTIC_MITOCHONDRIAL"/>
    <property type="match status" value="1"/>
</dbReference>
<keyword evidence="5 13" id="KW-0436">Ligase</keyword>
<dbReference type="PRINTS" id="PR00982">
    <property type="entry name" value="TRNASYNTHLYS"/>
</dbReference>
<evidence type="ECO:0000256" key="5">
    <source>
        <dbReference type="ARBA" id="ARBA00022598"/>
    </source>
</evidence>
<dbReference type="InterPro" id="IPR002313">
    <property type="entry name" value="Lys-tRNA-ligase_II"/>
</dbReference>
<feature type="domain" description="Aminoacyl-transfer RNA synthetases class-II family profile" evidence="15">
    <location>
        <begin position="226"/>
        <end position="540"/>
    </location>
</feature>
<protein>
    <recommendedName>
        <fullName evidence="13">Lysine--tRNA ligase</fullName>
        <ecNumber evidence="13">6.1.1.6</ecNumber>
    </recommendedName>
    <alternativeName>
        <fullName evidence="13">Lysyl-tRNA synthetase</fullName>
        <shortName evidence="13">LysRS</shortName>
    </alternativeName>
</protein>
<comment type="subcellular location">
    <subcellularLocation>
        <location evidence="1 13">Cytoplasm</location>
    </subcellularLocation>
</comment>
<comment type="subunit">
    <text evidence="3 13">Homodimer.</text>
</comment>
<dbReference type="GO" id="GO:0000049">
    <property type="term" value="F:tRNA binding"/>
    <property type="evidence" value="ECO:0007669"/>
    <property type="project" value="TreeGrafter"/>
</dbReference>
<dbReference type="GO" id="GO:0006430">
    <property type="term" value="P:lysyl-tRNA aminoacylation"/>
    <property type="evidence" value="ECO:0007669"/>
    <property type="project" value="UniProtKB-UniRule"/>
</dbReference>
<evidence type="ECO:0000256" key="12">
    <source>
        <dbReference type="ARBA" id="ARBA00048573"/>
    </source>
</evidence>
<dbReference type="EC" id="6.1.1.6" evidence="13"/>
<evidence type="ECO:0000256" key="7">
    <source>
        <dbReference type="ARBA" id="ARBA00022741"/>
    </source>
</evidence>
<dbReference type="GO" id="GO:0005829">
    <property type="term" value="C:cytosol"/>
    <property type="evidence" value="ECO:0007669"/>
    <property type="project" value="TreeGrafter"/>
</dbReference>
<gene>
    <name evidence="16" type="primary">lysU</name>
    <name evidence="13" type="synonym">lysS</name>
    <name evidence="16" type="ORF">PITCH_A420063</name>
</gene>
<evidence type="ECO:0000259" key="15">
    <source>
        <dbReference type="PROSITE" id="PS50862"/>
    </source>
</evidence>
<dbReference type="InterPro" id="IPR006195">
    <property type="entry name" value="aa-tRNA-synth_II"/>
</dbReference>
<evidence type="ECO:0000256" key="14">
    <source>
        <dbReference type="RuleBase" id="RU000336"/>
    </source>
</evidence>
<evidence type="ECO:0000256" key="3">
    <source>
        <dbReference type="ARBA" id="ARBA00011738"/>
    </source>
</evidence>
<keyword evidence="7 13" id="KW-0547">Nucleotide-binding</keyword>
<dbReference type="GO" id="GO:0000287">
    <property type="term" value="F:magnesium ion binding"/>
    <property type="evidence" value="ECO:0007669"/>
    <property type="project" value="UniProtKB-UniRule"/>
</dbReference>
<dbReference type="NCBIfam" id="TIGR00499">
    <property type="entry name" value="lysS_bact"/>
    <property type="match status" value="1"/>
</dbReference>
<evidence type="ECO:0000256" key="11">
    <source>
        <dbReference type="ARBA" id="ARBA00023146"/>
    </source>
</evidence>
<evidence type="ECO:0000256" key="1">
    <source>
        <dbReference type="ARBA" id="ARBA00004496"/>
    </source>
</evidence>
<dbReference type="InterPro" id="IPR045864">
    <property type="entry name" value="aa-tRNA-synth_II/BPL/LPL"/>
</dbReference>
<dbReference type="HAMAP" id="MF_00252">
    <property type="entry name" value="Lys_tRNA_synth_class2"/>
    <property type="match status" value="1"/>
</dbReference>
<dbReference type="PROSITE" id="PS50862">
    <property type="entry name" value="AA_TRNA_LIGASE_II"/>
    <property type="match status" value="1"/>
</dbReference>
<keyword evidence="9 13" id="KW-0460">Magnesium</keyword>
<dbReference type="CDD" id="cd04322">
    <property type="entry name" value="LysRS_N"/>
    <property type="match status" value="1"/>
</dbReference>
<evidence type="ECO:0000256" key="10">
    <source>
        <dbReference type="ARBA" id="ARBA00022917"/>
    </source>
</evidence>
<proteinExistence type="inferred from homology"/>
<dbReference type="InterPro" id="IPR018149">
    <property type="entry name" value="Lys-tRNA-synth_II_C"/>
</dbReference>
<feature type="binding site" evidence="13">
    <location>
        <position position="463"/>
    </location>
    <ligand>
        <name>Mg(2+)</name>
        <dbReference type="ChEBI" id="CHEBI:18420"/>
        <label>2</label>
    </ligand>
</feature>
<comment type="catalytic activity">
    <reaction evidence="12 13 14">
        <text>tRNA(Lys) + L-lysine + ATP = L-lysyl-tRNA(Lys) + AMP + diphosphate</text>
        <dbReference type="Rhea" id="RHEA:20792"/>
        <dbReference type="Rhea" id="RHEA-COMP:9696"/>
        <dbReference type="Rhea" id="RHEA-COMP:9697"/>
        <dbReference type="ChEBI" id="CHEBI:30616"/>
        <dbReference type="ChEBI" id="CHEBI:32551"/>
        <dbReference type="ChEBI" id="CHEBI:33019"/>
        <dbReference type="ChEBI" id="CHEBI:78442"/>
        <dbReference type="ChEBI" id="CHEBI:78529"/>
        <dbReference type="ChEBI" id="CHEBI:456215"/>
        <dbReference type="EC" id="6.1.1.6"/>
    </reaction>
</comment>
<feature type="binding site" evidence="13">
    <location>
        <position position="456"/>
    </location>
    <ligand>
        <name>Mg(2+)</name>
        <dbReference type="ChEBI" id="CHEBI:18420"/>
        <label>1</label>
    </ligand>
</feature>